<keyword evidence="1" id="KW-1133">Transmembrane helix</keyword>
<evidence type="ECO:0000256" key="1">
    <source>
        <dbReference type="SAM" id="Phobius"/>
    </source>
</evidence>
<organism evidence="2 3">
    <name type="scientific">Weissella ceti</name>
    <dbReference type="NCBI Taxonomy" id="759620"/>
    <lineage>
        <taxon>Bacteria</taxon>
        <taxon>Bacillati</taxon>
        <taxon>Bacillota</taxon>
        <taxon>Bacilli</taxon>
        <taxon>Lactobacillales</taxon>
        <taxon>Lactobacillaceae</taxon>
        <taxon>Weissella</taxon>
    </lineage>
</organism>
<feature type="transmembrane region" description="Helical" evidence="1">
    <location>
        <begin position="58"/>
        <end position="76"/>
    </location>
</feature>
<feature type="transmembrane region" description="Helical" evidence="1">
    <location>
        <begin position="7"/>
        <end position="27"/>
    </location>
</feature>
<comment type="caution">
    <text evidence="2">The sequence shown here is derived from an EMBL/GenBank/DDBJ whole genome shotgun (WGS) entry which is preliminary data.</text>
</comment>
<dbReference type="EMBL" id="JAOZFE010000002">
    <property type="protein sequence ID" value="MCW0953042.1"/>
    <property type="molecule type" value="Genomic_DNA"/>
</dbReference>
<keyword evidence="1" id="KW-0812">Transmembrane</keyword>
<evidence type="ECO:0000313" key="3">
    <source>
        <dbReference type="Proteomes" id="UP001526225"/>
    </source>
</evidence>
<dbReference type="Proteomes" id="UP001526225">
    <property type="component" value="Unassembled WGS sequence"/>
</dbReference>
<reference evidence="2 3" key="1">
    <citation type="submission" date="2022-10" db="EMBL/GenBank/DDBJ databases">
        <title>Weissella fermenti sp. nov., isolated from fermented cabbage.</title>
        <authorList>
            <person name="Lee J.K."/>
            <person name="Baek J.H."/>
            <person name="Choi D.G."/>
            <person name="Kim J.M."/>
            <person name="Jeon C.O."/>
        </authorList>
    </citation>
    <scope>NUCLEOTIDE SEQUENCE [LARGE SCALE GENOMIC DNA]</scope>
    <source>
        <strain evidence="2 3">KACC 18534</strain>
    </source>
</reference>
<evidence type="ECO:0008006" key="4">
    <source>
        <dbReference type="Google" id="ProtNLM"/>
    </source>
</evidence>
<evidence type="ECO:0000313" key="2">
    <source>
        <dbReference type="EMBL" id="MCW0953042.1"/>
    </source>
</evidence>
<keyword evidence="1" id="KW-0472">Membrane</keyword>
<gene>
    <name evidence="2" type="ORF">OIT44_03010</name>
</gene>
<feature type="transmembrane region" description="Helical" evidence="1">
    <location>
        <begin position="33"/>
        <end position="51"/>
    </location>
</feature>
<dbReference type="RefSeq" id="WP_213408437.1">
    <property type="nucleotide sequence ID" value="NZ_CP074441.1"/>
</dbReference>
<protein>
    <recommendedName>
        <fullName evidence="4">Prophage pi3 protein 59</fullName>
    </recommendedName>
</protein>
<name>A0ABT3E497_9LACO</name>
<accession>A0ABT3E497</accession>
<sequence>MEKQNEKLVLPIIGIVLGSLALLLSWIPIINNFAFFLAIVALILTIISYFINRQGKKTLTWVSLGLAIGSGVIVLVTQASYSRAFDAGVATVSSTDKSDDDNFELQSKNKIRVHYDDYTFSDEKTFKSDVEDKSWNAADVKINNVTVYKLSETARFDSVHDGDFDIEGFAKINMSVTAKQDINAYPAQADAVVNTSEQHSVLSNNSWDGDISKGVTKDGDIFIPIKKLKGVSDISDIRLKFSANYDSDNYDDNSHKDYDINIKLSN</sequence>
<proteinExistence type="predicted"/>
<keyword evidence="3" id="KW-1185">Reference proteome</keyword>